<dbReference type="SUPFAM" id="SSF81665">
    <property type="entry name" value="Calcium ATPase, transmembrane domain M"/>
    <property type="match status" value="1"/>
</dbReference>
<feature type="binding site" evidence="16">
    <location>
        <position position="1135"/>
    </location>
    <ligand>
        <name>Mg(2+)</name>
        <dbReference type="ChEBI" id="CHEBI:18420"/>
    </ligand>
</feature>
<feature type="transmembrane region" description="Helical" evidence="17">
    <location>
        <begin position="1201"/>
        <end position="1222"/>
    </location>
</feature>
<feature type="transmembrane region" description="Helical" evidence="17">
    <location>
        <begin position="136"/>
        <end position="153"/>
    </location>
</feature>
<feature type="region of interest" description="Disordered" evidence="19">
    <location>
        <begin position="547"/>
        <end position="583"/>
    </location>
</feature>
<keyword evidence="7 15" id="KW-0067">ATP-binding</keyword>
<feature type="coiled-coil region" evidence="18">
    <location>
        <begin position="1037"/>
        <end position="1064"/>
    </location>
</feature>
<feature type="transmembrane region" description="Helical" evidence="17">
    <location>
        <begin position="406"/>
        <end position="429"/>
    </location>
</feature>
<dbReference type="Pfam" id="PF16209">
    <property type="entry name" value="PhoLip_ATPase_N"/>
    <property type="match status" value="1"/>
</dbReference>
<evidence type="ECO:0000256" key="18">
    <source>
        <dbReference type="SAM" id="Coils"/>
    </source>
</evidence>
<comment type="subcellular location">
    <subcellularLocation>
        <location evidence="1">Endomembrane system</location>
        <topology evidence="1">Multi-pass membrane protein</topology>
    </subcellularLocation>
    <subcellularLocation>
        <location evidence="17">Membrane</location>
        <topology evidence="17">Multi-pass membrane protein</topology>
    </subcellularLocation>
</comment>
<dbReference type="FunFam" id="3.40.50.1000:FF:000001">
    <property type="entry name" value="Phospholipid-transporting ATPase IC"/>
    <property type="match status" value="1"/>
</dbReference>
<keyword evidence="6 15" id="KW-0547">Nucleotide-binding</keyword>
<feature type="region of interest" description="Disordered" evidence="19">
    <location>
        <begin position="692"/>
        <end position="759"/>
    </location>
</feature>
<dbReference type="EC" id="7.6.2.1" evidence="17"/>
<keyword evidence="5 16" id="KW-0479">Metal-binding</keyword>
<evidence type="ECO:0000256" key="11">
    <source>
        <dbReference type="ARBA" id="ARBA00023136"/>
    </source>
</evidence>
<feature type="binding site" evidence="15">
    <location>
        <position position="1109"/>
    </location>
    <ligand>
        <name>ATP</name>
        <dbReference type="ChEBI" id="CHEBI:30616"/>
    </ligand>
</feature>
<proteinExistence type="inferred from homology"/>
<dbReference type="NCBIfam" id="TIGR01494">
    <property type="entry name" value="ATPase_P-type"/>
    <property type="match status" value="1"/>
</dbReference>
<dbReference type="GO" id="GO:0005524">
    <property type="term" value="F:ATP binding"/>
    <property type="evidence" value="ECO:0007669"/>
    <property type="project" value="UniProtKB-UniRule"/>
</dbReference>
<feature type="binding site" evidence="16">
    <location>
        <position position="1139"/>
    </location>
    <ligand>
        <name>Mg(2+)</name>
        <dbReference type="ChEBI" id="CHEBI:18420"/>
    </ligand>
</feature>
<feature type="domain" description="P-type ATPase C-terminal" evidence="21">
    <location>
        <begin position="1162"/>
        <end position="1408"/>
    </location>
</feature>
<dbReference type="GO" id="GO:0000287">
    <property type="term" value="F:magnesium ion binding"/>
    <property type="evidence" value="ECO:0007669"/>
    <property type="project" value="UniProtKB-UniRule"/>
</dbReference>
<evidence type="ECO:0000313" key="23">
    <source>
        <dbReference type="Proteomes" id="UP001206595"/>
    </source>
</evidence>
<evidence type="ECO:0000256" key="12">
    <source>
        <dbReference type="ARBA" id="ARBA00034036"/>
    </source>
</evidence>
<feature type="binding site" evidence="16">
    <location>
        <position position="520"/>
    </location>
    <ligand>
        <name>Mg(2+)</name>
        <dbReference type="ChEBI" id="CHEBI:18420"/>
    </ligand>
</feature>
<evidence type="ECO:0000256" key="5">
    <source>
        <dbReference type="ARBA" id="ARBA00022723"/>
    </source>
</evidence>
<dbReference type="SUPFAM" id="SSF81653">
    <property type="entry name" value="Calcium ATPase, transduction domain A"/>
    <property type="match status" value="1"/>
</dbReference>
<feature type="binding site" evidence="15">
    <location>
        <position position="522"/>
    </location>
    <ligand>
        <name>ATP</name>
        <dbReference type="ChEBI" id="CHEBI:30616"/>
    </ligand>
</feature>
<dbReference type="InterPro" id="IPR036412">
    <property type="entry name" value="HAD-like_sf"/>
</dbReference>
<feature type="binding site" evidence="16">
    <location>
        <position position="522"/>
    </location>
    <ligand>
        <name>Mg(2+)</name>
        <dbReference type="ChEBI" id="CHEBI:18420"/>
    </ligand>
</feature>
<comment type="catalytic activity">
    <reaction evidence="13">
        <text>a 1,2-diacyl-sn-glycero-3-phosphoethanolamine(out) + ATP + H2O = a 1,2-diacyl-sn-glycero-3-phosphoethanolamine(in) + ADP + phosphate + H(+)</text>
        <dbReference type="Rhea" id="RHEA:66132"/>
        <dbReference type="ChEBI" id="CHEBI:15377"/>
        <dbReference type="ChEBI" id="CHEBI:15378"/>
        <dbReference type="ChEBI" id="CHEBI:30616"/>
        <dbReference type="ChEBI" id="CHEBI:43474"/>
        <dbReference type="ChEBI" id="CHEBI:64612"/>
        <dbReference type="ChEBI" id="CHEBI:456216"/>
    </reaction>
    <physiologicalReaction direction="left-to-right" evidence="13">
        <dbReference type="Rhea" id="RHEA:66133"/>
    </physiologicalReaction>
</comment>
<evidence type="ECO:0000256" key="3">
    <source>
        <dbReference type="ARBA" id="ARBA00022448"/>
    </source>
</evidence>
<dbReference type="NCBIfam" id="TIGR01652">
    <property type="entry name" value="ATPase-Plipid"/>
    <property type="match status" value="2"/>
</dbReference>
<dbReference type="InterPro" id="IPR006539">
    <property type="entry name" value="P-type_ATPase_IV"/>
</dbReference>
<keyword evidence="8 16" id="KW-0460">Magnesium</keyword>
<comment type="cofactor">
    <cofactor evidence="16">
        <name>Mg(2+)</name>
        <dbReference type="ChEBI" id="CHEBI:18420"/>
    </cofactor>
</comment>
<evidence type="ECO:0000256" key="15">
    <source>
        <dbReference type="PIRSR" id="PIRSR606539-2"/>
    </source>
</evidence>
<feature type="binding site" evidence="15">
    <location>
        <position position="1139"/>
    </location>
    <ligand>
        <name>ATP</name>
        <dbReference type="ChEBI" id="CHEBI:30616"/>
    </ligand>
</feature>
<dbReference type="SFLD" id="SFLDG00002">
    <property type="entry name" value="C1.7:_P-type_atpase_like"/>
    <property type="match status" value="1"/>
</dbReference>
<feature type="binding site" evidence="15">
    <location>
        <position position="1115"/>
    </location>
    <ligand>
        <name>ATP</name>
        <dbReference type="ChEBI" id="CHEBI:30616"/>
    </ligand>
</feature>
<dbReference type="SFLD" id="SFLDF00027">
    <property type="entry name" value="p-type_atpase"/>
    <property type="match status" value="1"/>
</dbReference>
<dbReference type="GO" id="GO:0140326">
    <property type="term" value="F:ATPase-coupled intramembrane lipid transporter activity"/>
    <property type="evidence" value="ECO:0007669"/>
    <property type="project" value="UniProtKB-EC"/>
</dbReference>
<feature type="binding site" evidence="15">
    <location>
        <position position="887"/>
    </location>
    <ligand>
        <name>ATP</name>
        <dbReference type="ChEBI" id="CHEBI:30616"/>
    </ligand>
</feature>
<evidence type="ECO:0000256" key="9">
    <source>
        <dbReference type="ARBA" id="ARBA00022967"/>
    </source>
</evidence>
<keyword evidence="18" id="KW-0175">Coiled coil</keyword>
<evidence type="ECO:0000256" key="16">
    <source>
        <dbReference type="PIRSR" id="PIRSR606539-3"/>
    </source>
</evidence>
<dbReference type="InterPro" id="IPR032630">
    <property type="entry name" value="P_typ_ATPase_c"/>
</dbReference>
<accession>A0AAD5E532</accession>
<feature type="binding site" evidence="15">
    <location>
        <position position="862"/>
    </location>
    <ligand>
        <name>ATP</name>
        <dbReference type="ChEBI" id="CHEBI:30616"/>
    </ligand>
</feature>
<organism evidence="22 23">
    <name type="scientific">Umbelopsis ramanniana AG</name>
    <dbReference type="NCBI Taxonomy" id="1314678"/>
    <lineage>
        <taxon>Eukaryota</taxon>
        <taxon>Fungi</taxon>
        <taxon>Fungi incertae sedis</taxon>
        <taxon>Mucoromycota</taxon>
        <taxon>Mucoromycotina</taxon>
        <taxon>Umbelopsidomycetes</taxon>
        <taxon>Umbelopsidales</taxon>
        <taxon>Umbelopsidaceae</taxon>
        <taxon>Umbelopsis</taxon>
    </lineage>
</organism>
<comment type="similarity">
    <text evidence="2 17">Belongs to the cation transport ATPase (P-type) (TC 3.A.3) family. Type IV subfamily.</text>
</comment>
<dbReference type="Gene3D" id="3.40.50.1000">
    <property type="entry name" value="HAD superfamily/HAD-like"/>
    <property type="match status" value="2"/>
</dbReference>
<gene>
    <name evidence="22" type="ORF">K450DRAFT_256534</name>
</gene>
<dbReference type="Gene3D" id="2.70.150.10">
    <property type="entry name" value="Calcium-transporting ATPase, cytoplasmic transduction domain A"/>
    <property type="match status" value="2"/>
</dbReference>
<feature type="compositionally biased region" description="Basic and acidic residues" evidence="19">
    <location>
        <begin position="552"/>
        <end position="566"/>
    </location>
</feature>
<evidence type="ECO:0000259" key="20">
    <source>
        <dbReference type="Pfam" id="PF16209"/>
    </source>
</evidence>
<feature type="active site" description="4-aspartylphosphate intermediate" evidence="14">
    <location>
        <position position="520"/>
    </location>
</feature>
<evidence type="ECO:0000256" key="14">
    <source>
        <dbReference type="PIRSR" id="PIRSR606539-1"/>
    </source>
</evidence>
<protein>
    <recommendedName>
        <fullName evidence="17">Phospholipid-transporting ATPase</fullName>
        <ecNumber evidence="17">7.6.2.1</ecNumber>
    </recommendedName>
</protein>
<dbReference type="InterPro" id="IPR008250">
    <property type="entry name" value="ATPase_P-typ_transduc_dom_A_sf"/>
</dbReference>
<evidence type="ECO:0000256" key="13">
    <source>
        <dbReference type="ARBA" id="ARBA00049128"/>
    </source>
</evidence>
<evidence type="ECO:0000256" key="7">
    <source>
        <dbReference type="ARBA" id="ARBA00022840"/>
    </source>
</evidence>
<dbReference type="InterPro" id="IPR032631">
    <property type="entry name" value="P-type_ATPase_N"/>
</dbReference>
<feature type="transmembrane region" description="Helical" evidence="17">
    <location>
        <begin position="1380"/>
        <end position="1398"/>
    </location>
</feature>
<feature type="transmembrane region" description="Helical" evidence="17">
    <location>
        <begin position="1341"/>
        <end position="1360"/>
    </location>
</feature>
<evidence type="ECO:0000256" key="4">
    <source>
        <dbReference type="ARBA" id="ARBA00022692"/>
    </source>
</evidence>
<feature type="domain" description="P-type ATPase N-terminal" evidence="20">
    <location>
        <begin position="104"/>
        <end position="161"/>
    </location>
</feature>
<feature type="compositionally biased region" description="Low complexity" evidence="19">
    <location>
        <begin position="744"/>
        <end position="753"/>
    </location>
</feature>
<dbReference type="InterPro" id="IPR023214">
    <property type="entry name" value="HAD_sf"/>
</dbReference>
<dbReference type="Gene3D" id="3.40.1110.10">
    <property type="entry name" value="Calcium-transporting ATPase, cytoplasmic domain N"/>
    <property type="match status" value="2"/>
</dbReference>
<feature type="transmembrane region" description="Helical" evidence="17">
    <location>
        <begin position="1309"/>
        <end position="1329"/>
    </location>
</feature>
<evidence type="ECO:0000256" key="10">
    <source>
        <dbReference type="ARBA" id="ARBA00022989"/>
    </source>
</evidence>
<dbReference type="SFLD" id="SFLDS00003">
    <property type="entry name" value="Haloacid_Dehalogenase"/>
    <property type="match status" value="1"/>
</dbReference>
<feature type="binding site" evidence="15">
    <location>
        <position position="1003"/>
    </location>
    <ligand>
        <name>ATP</name>
        <dbReference type="ChEBI" id="CHEBI:30616"/>
    </ligand>
</feature>
<feature type="compositionally biased region" description="Basic and acidic residues" evidence="19">
    <location>
        <begin position="699"/>
        <end position="714"/>
    </location>
</feature>
<keyword evidence="23" id="KW-1185">Reference proteome</keyword>
<dbReference type="EMBL" id="MU620954">
    <property type="protein sequence ID" value="KAI8576515.1"/>
    <property type="molecule type" value="Genomic_DNA"/>
</dbReference>
<dbReference type="InterPro" id="IPR001757">
    <property type="entry name" value="P_typ_ATPase"/>
</dbReference>
<feature type="binding site" evidence="15">
    <location>
        <position position="521"/>
    </location>
    <ligand>
        <name>ATP</name>
        <dbReference type="ChEBI" id="CHEBI:30616"/>
    </ligand>
</feature>
<name>A0AAD5E532_UMBRA</name>
<feature type="binding site" evidence="15">
    <location>
        <position position="921"/>
    </location>
    <ligand>
        <name>ATP</name>
        <dbReference type="ChEBI" id="CHEBI:30616"/>
    </ligand>
</feature>
<feature type="binding site" evidence="15">
    <location>
        <position position="520"/>
    </location>
    <ligand>
        <name>ATP</name>
        <dbReference type="ChEBI" id="CHEBI:30616"/>
    </ligand>
</feature>
<dbReference type="PANTHER" id="PTHR24092:SF180">
    <property type="entry name" value="PHOSPHOLIPID-TRANSPORTING ATPASE DNF1-RELATED"/>
    <property type="match status" value="1"/>
</dbReference>
<feature type="binding site" evidence="15">
    <location>
        <position position="1001"/>
    </location>
    <ligand>
        <name>ATP</name>
        <dbReference type="ChEBI" id="CHEBI:30616"/>
    </ligand>
</feature>
<dbReference type="Pfam" id="PF16212">
    <property type="entry name" value="PhoLip_ATPase_C"/>
    <property type="match status" value="1"/>
</dbReference>
<dbReference type="PANTHER" id="PTHR24092">
    <property type="entry name" value="PROBABLE PHOSPHOLIPID-TRANSPORTING ATPASE"/>
    <property type="match status" value="1"/>
</dbReference>
<comment type="catalytic activity">
    <reaction evidence="12 17">
        <text>ATP + H2O + phospholipidSide 1 = ADP + phosphate + phospholipidSide 2.</text>
        <dbReference type="EC" id="7.6.2.1"/>
    </reaction>
</comment>
<dbReference type="InterPro" id="IPR044492">
    <property type="entry name" value="P_typ_ATPase_HD_dom"/>
</dbReference>
<reference evidence="22" key="1">
    <citation type="submission" date="2021-06" db="EMBL/GenBank/DDBJ databases">
        <authorList>
            <consortium name="DOE Joint Genome Institute"/>
            <person name="Mondo S.J."/>
            <person name="Amses K.R."/>
            <person name="Simmons D.R."/>
            <person name="Longcore J.E."/>
            <person name="Seto K."/>
            <person name="Alves G.H."/>
            <person name="Bonds A.E."/>
            <person name="Quandt C.A."/>
            <person name="Davis W.J."/>
            <person name="Chang Y."/>
            <person name="Letcher P.M."/>
            <person name="Powell M.J."/>
            <person name="Kuo A."/>
            <person name="Labutti K."/>
            <person name="Pangilinan J."/>
            <person name="Andreopoulos W."/>
            <person name="Tritt A."/>
            <person name="Riley R."/>
            <person name="Hundley H."/>
            <person name="Johnson J."/>
            <person name="Lipzen A."/>
            <person name="Barry K."/>
            <person name="Berbee M.L."/>
            <person name="Buchler N.E."/>
            <person name="Grigoriev I.V."/>
            <person name="Spatafora J.W."/>
            <person name="Stajich J.E."/>
            <person name="James T.Y."/>
        </authorList>
    </citation>
    <scope>NUCLEOTIDE SEQUENCE</scope>
    <source>
        <strain evidence="22">AG</strain>
    </source>
</reference>
<dbReference type="FunFam" id="3.40.50.1000:FF:000014">
    <property type="entry name" value="Phospholipid-transporting ATPase"/>
    <property type="match status" value="1"/>
</dbReference>
<feature type="binding site" evidence="15">
    <location>
        <position position="821"/>
    </location>
    <ligand>
        <name>ATP</name>
        <dbReference type="ChEBI" id="CHEBI:30616"/>
    </ligand>
</feature>
<evidence type="ECO:0000256" key="1">
    <source>
        <dbReference type="ARBA" id="ARBA00004127"/>
    </source>
</evidence>
<feature type="transmembrane region" description="Helical" evidence="17">
    <location>
        <begin position="449"/>
        <end position="472"/>
    </location>
</feature>
<dbReference type="Gene3D" id="1.20.1110.10">
    <property type="entry name" value="Calcium-transporting ATPase, transmembrane domain"/>
    <property type="match status" value="1"/>
</dbReference>
<dbReference type="InterPro" id="IPR023298">
    <property type="entry name" value="ATPase_P-typ_TM_dom_sf"/>
</dbReference>
<dbReference type="GO" id="GO:0012505">
    <property type="term" value="C:endomembrane system"/>
    <property type="evidence" value="ECO:0007669"/>
    <property type="project" value="UniProtKB-SubCell"/>
</dbReference>
<keyword evidence="11 17" id="KW-0472">Membrane</keyword>
<dbReference type="Proteomes" id="UP001206595">
    <property type="component" value="Unassembled WGS sequence"/>
</dbReference>
<dbReference type="GeneID" id="75916866"/>
<feature type="binding site" evidence="15">
    <location>
        <position position="1138"/>
    </location>
    <ligand>
        <name>ATP</name>
        <dbReference type="ChEBI" id="CHEBI:30616"/>
    </ligand>
</feature>
<dbReference type="PRINTS" id="PR00119">
    <property type="entry name" value="CATATPASE"/>
</dbReference>
<dbReference type="GO" id="GO:0016887">
    <property type="term" value="F:ATP hydrolysis activity"/>
    <property type="evidence" value="ECO:0007669"/>
    <property type="project" value="InterPro"/>
</dbReference>
<evidence type="ECO:0000256" key="17">
    <source>
        <dbReference type="RuleBase" id="RU362033"/>
    </source>
</evidence>
<dbReference type="InterPro" id="IPR018303">
    <property type="entry name" value="ATPase_P-typ_P_site"/>
</dbReference>
<evidence type="ECO:0000259" key="21">
    <source>
        <dbReference type="Pfam" id="PF16212"/>
    </source>
</evidence>
<dbReference type="InterPro" id="IPR023299">
    <property type="entry name" value="ATPase_P-typ_cyto_dom_N"/>
</dbReference>
<dbReference type="PROSITE" id="PS00154">
    <property type="entry name" value="ATPASE_E1_E2"/>
    <property type="match status" value="1"/>
</dbReference>
<dbReference type="GO" id="GO:0045332">
    <property type="term" value="P:phospholipid translocation"/>
    <property type="evidence" value="ECO:0007669"/>
    <property type="project" value="TreeGrafter"/>
</dbReference>
<keyword evidence="10 17" id="KW-1133">Transmembrane helix</keyword>
<keyword evidence="4 17" id="KW-0812">Transmembrane</keyword>
<feature type="transmembrane region" description="Helical" evidence="17">
    <location>
        <begin position="1275"/>
        <end position="1297"/>
    </location>
</feature>
<dbReference type="RefSeq" id="XP_051441519.1">
    <property type="nucleotide sequence ID" value="XM_051591523.1"/>
</dbReference>
<evidence type="ECO:0000313" key="22">
    <source>
        <dbReference type="EMBL" id="KAI8576515.1"/>
    </source>
</evidence>
<feature type="binding site" evidence="15">
    <location>
        <position position="1002"/>
    </location>
    <ligand>
        <name>ATP</name>
        <dbReference type="ChEBI" id="CHEBI:30616"/>
    </ligand>
</feature>
<reference evidence="22" key="2">
    <citation type="journal article" date="2022" name="Proc. Natl. Acad. Sci. U.S.A.">
        <title>Diploid-dominant life cycles characterize the early evolution of Fungi.</title>
        <authorList>
            <person name="Amses K.R."/>
            <person name="Simmons D.R."/>
            <person name="Longcore J.E."/>
            <person name="Mondo S.J."/>
            <person name="Seto K."/>
            <person name="Jeronimo G.H."/>
            <person name="Bonds A.E."/>
            <person name="Quandt C.A."/>
            <person name="Davis W.J."/>
            <person name="Chang Y."/>
            <person name="Federici B.A."/>
            <person name="Kuo A."/>
            <person name="LaButti K."/>
            <person name="Pangilinan J."/>
            <person name="Andreopoulos W."/>
            <person name="Tritt A."/>
            <person name="Riley R."/>
            <person name="Hundley H."/>
            <person name="Johnson J."/>
            <person name="Lipzen A."/>
            <person name="Barry K."/>
            <person name="Lang B.F."/>
            <person name="Cuomo C.A."/>
            <person name="Buchler N.E."/>
            <person name="Grigoriev I.V."/>
            <person name="Spatafora J.W."/>
            <person name="Stajich J.E."/>
            <person name="James T.Y."/>
        </authorList>
    </citation>
    <scope>NUCLEOTIDE SEQUENCE</scope>
    <source>
        <strain evidence="22">AG</strain>
    </source>
</reference>
<sequence length="1424" mass="162086">MSYGRSLKDWYYQRQWFMRYPQRDGSSSSIDDHYAEDQSSRSMSLASDHLQAARRVDTNRSLKRGEYYLRRPTNKVRLRRIPEGGRRVFVNLPLPKTERTAQGHPKRHYVSNRIRTSKYTLLSFVPKNLFYQFSRLANVYFLGMAILQMLPYFGINSPVLTMLPICSVLFISAVKDAFEDYQRHVLDNKFNTQSSYTLAGYHNVNYAAKTRSWFGKHEPSVVPEELQGKFHHSYSQDVRVGDFLLLRNGDKVPSDCVLLASSDETGVCYVETKDLDGETNLKPRQSVIDTMHIQSGQECLDLHFYVESEAPHPNLYQFEGTLVLLGKPTEDEEAHLAPRASTSNWEEKKKTPITIDNMLLRGHIIRNTRWIIANVVFTGTDTKIMLNSGETPTKRSEIEKELNEEIFVAFICLFLLCLLCAVGNGLTIAAQRRTLAAQTFDDVSGSPAWNGFLTFWASLIIFQNIIPISLYVSIEFVKTMQAFFIYNDLDMFDEESGAFCIPRSWNLSDDLGQVQYIFSDKTGTLTRNVMEFRKCTIGGKVYGDNGFSPESEGARGARLRQERETAETNGDFGQEKVRDPEAEEQQFLAQRKAIFEEYKTLIHSQFDPKYSSLDIDKLTFADPEVFKDLNGDSDEKTGIMTIDEREPLTISQVPPKNRQQQAVKEFFTAISLCHTAVVERIDKHGNVIDDSLADDLEDGTTKPEPDIISHEKGHGSFLKSGSKTSTVSDSLASSNPSMTDGDSSSRPTPVSSSATKRSRFRQVLHNQKLRITNRSSKLSLRRSDRRGSRGTEFDAVPGQKARKVDTTVEEQLAYKSESPDESALVTAVKDVGFTFLKRKGNILTIDILGHLYDYELLNVIEFNSTRKRMSVIVRRPEPWNDIIVYCKGADNVMIERLRPGQENDVSELSKDIEGFSNEGLRTLVFAYKSMPDEEYDVWSEKLHKASTATENRADEIDSVNEEIEKGFTLLGATAIEDELQHQVPECIEALRNSGINVWVLTGDKVETAINIGYASNLLGKDSKLWILRGNPESAEVLSDFEDMIAKMDREREEVETEIDKNSQRRSIKPLPEYAFVVDGLALKHLLETEESQARLLQVVLVCKSVVCCRVSPLQKALVVELVRRGQGAVTLAVGDGANDVSMIQAANIGVGISGQEGAQASMSADYAIAQFRFLKKLLVVQGHWSYDRISEMILNFFYKNVVWVFGALWFQIFSGFSANIFYDYSFLQLYNLIFTVAPTCVIGCTDQDITKNYLFRYPDTYEIGIRKKLYTKRRFWFFFLEGIYQSCVIYFAFHLLYFDGALPLQNGLASSYLELSCAVAITIITVANLEPGFNTRYWTWWQFFCIGLEIVLMVIWVLAYSSFPTSMQDIGFIVFGNPNFWLTAVLSIIVAMAPRYIITYYHSWIRPNKITMVRQIEKSEKHRR</sequence>
<evidence type="ECO:0000256" key="8">
    <source>
        <dbReference type="ARBA" id="ARBA00022842"/>
    </source>
</evidence>
<dbReference type="GO" id="GO:0005886">
    <property type="term" value="C:plasma membrane"/>
    <property type="evidence" value="ECO:0007669"/>
    <property type="project" value="TreeGrafter"/>
</dbReference>
<evidence type="ECO:0000256" key="19">
    <source>
        <dbReference type="SAM" id="MobiDB-lite"/>
    </source>
</evidence>
<dbReference type="SUPFAM" id="SSF56784">
    <property type="entry name" value="HAD-like"/>
    <property type="match status" value="1"/>
</dbReference>
<feature type="compositionally biased region" description="Basic and acidic residues" evidence="19">
    <location>
        <begin position="781"/>
        <end position="792"/>
    </location>
</feature>
<dbReference type="Pfam" id="PF13246">
    <property type="entry name" value="Cation_ATPase"/>
    <property type="match status" value="1"/>
</dbReference>
<evidence type="ECO:0000256" key="2">
    <source>
        <dbReference type="ARBA" id="ARBA00008109"/>
    </source>
</evidence>
<feature type="region of interest" description="Disordered" evidence="19">
    <location>
        <begin position="774"/>
        <end position="802"/>
    </location>
</feature>
<keyword evidence="9 17" id="KW-1278">Translocase</keyword>
<feature type="compositionally biased region" description="Polar residues" evidence="19">
    <location>
        <begin position="719"/>
        <end position="742"/>
    </location>
</feature>
<evidence type="ECO:0000256" key="6">
    <source>
        <dbReference type="ARBA" id="ARBA00022741"/>
    </source>
</evidence>
<keyword evidence="3" id="KW-0813">Transport</keyword>
<dbReference type="SUPFAM" id="SSF81660">
    <property type="entry name" value="Metal cation-transporting ATPase, ATP-binding domain N"/>
    <property type="match status" value="1"/>
</dbReference>
<comment type="caution">
    <text evidence="22">The sequence shown here is derived from an EMBL/GenBank/DDBJ whole genome shotgun (WGS) entry which is preliminary data.</text>
</comment>